<protein>
    <submittedName>
        <fullName evidence="1">Uncharacterized protein</fullName>
    </submittedName>
</protein>
<organism evidence="1 2">
    <name type="scientific">Edwardsiella phage pEt-SU</name>
    <dbReference type="NCBI Taxonomy" id="2562142"/>
    <lineage>
        <taxon>Viruses</taxon>
        <taxon>Duplodnaviria</taxon>
        <taxon>Heunggongvirae</taxon>
        <taxon>Uroviricota</taxon>
        <taxon>Caudoviricetes</taxon>
        <taxon>Chimalliviridae</taxon>
        <taxon>Petsuvirus</taxon>
        <taxon>Petsuvirus pEtSU</taxon>
    </lineage>
</organism>
<dbReference type="EMBL" id="MK689364">
    <property type="protein sequence ID" value="QBZ70675.1"/>
    <property type="molecule type" value="Genomic_DNA"/>
</dbReference>
<gene>
    <name evidence="1" type="ORF">pETSU_094</name>
</gene>
<evidence type="ECO:0000313" key="1">
    <source>
        <dbReference type="EMBL" id="QBZ70675.1"/>
    </source>
</evidence>
<sequence>MDVNISYRKLVAHTRYGDFVCEITERSIVKFGSYSDSEYGSVLYSANDTDKRHLVKVNCISEPNIIHGWDAILALHLELMKKNALLAEVETTELRQAVQCYFHDMNFENFKPLNGNRIPLWNGEWEVKGEDGWVYTIERFKNENASYHKDLVTRKRSIKEGDMNIEETQSKLMSRFTREFPLYPISPECIVAVFK</sequence>
<evidence type="ECO:0000313" key="2">
    <source>
        <dbReference type="Proteomes" id="UP000297195"/>
    </source>
</evidence>
<dbReference type="Proteomes" id="UP000297195">
    <property type="component" value="Segment"/>
</dbReference>
<name>A0A4D6DWJ0_9CAUD</name>
<accession>A0A4D6DWJ0</accession>
<reference evidence="1 2" key="1">
    <citation type="submission" date="2019-03" db="EMBL/GenBank/DDBJ databases">
        <authorList>
            <person name="Kim S.G."/>
            <person name="Park S.C."/>
        </authorList>
    </citation>
    <scope>NUCLEOTIDE SEQUENCE [LARGE SCALE GENOMIC DNA]</scope>
</reference>
<keyword evidence="2" id="KW-1185">Reference proteome</keyword>
<proteinExistence type="predicted"/>